<evidence type="ECO:0000256" key="11">
    <source>
        <dbReference type="HAMAP-Rule" id="MF_00121"/>
    </source>
</evidence>
<evidence type="ECO:0000256" key="7">
    <source>
        <dbReference type="ARBA" id="ARBA00022917"/>
    </source>
</evidence>
<comment type="catalytic activity">
    <reaction evidence="10 11">
        <text>L-glutamyl-tRNA(Gln) + L-glutamine + ATP + H2O = L-glutaminyl-tRNA(Gln) + L-glutamate + ADP + phosphate + H(+)</text>
        <dbReference type="Rhea" id="RHEA:17521"/>
        <dbReference type="Rhea" id="RHEA-COMP:9681"/>
        <dbReference type="Rhea" id="RHEA-COMP:9684"/>
        <dbReference type="ChEBI" id="CHEBI:15377"/>
        <dbReference type="ChEBI" id="CHEBI:15378"/>
        <dbReference type="ChEBI" id="CHEBI:29985"/>
        <dbReference type="ChEBI" id="CHEBI:30616"/>
        <dbReference type="ChEBI" id="CHEBI:43474"/>
        <dbReference type="ChEBI" id="CHEBI:58359"/>
        <dbReference type="ChEBI" id="CHEBI:78520"/>
        <dbReference type="ChEBI" id="CHEBI:78521"/>
        <dbReference type="ChEBI" id="CHEBI:456216"/>
    </reaction>
</comment>
<evidence type="ECO:0000256" key="8">
    <source>
        <dbReference type="ARBA" id="ARBA00024799"/>
    </source>
</evidence>
<evidence type="ECO:0000313" key="14">
    <source>
        <dbReference type="Proteomes" id="UP001171902"/>
    </source>
</evidence>
<dbReference type="NCBIfam" id="NF004012">
    <property type="entry name" value="PRK05477.1-2"/>
    <property type="match status" value="1"/>
</dbReference>
<keyword evidence="7 11" id="KW-0648">Protein biosynthesis</keyword>
<evidence type="ECO:0000256" key="5">
    <source>
        <dbReference type="ARBA" id="ARBA00022741"/>
    </source>
</evidence>
<dbReference type="Gene3D" id="1.10.10.410">
    <property type="match status" value="1"/>
</dbReference>
<evidence type="ECO:0000259" key="12">
    <source>
        <dbReference type="SMART" id="SM00845"/>
    </source>
</evidence>
<comment type="caution">
    <text evidence="13">The sequence shown here is derived from an EMBL/GenBank/DDBJ whole genome shotgun (WGS) entry which is preliminary data.</text>
</comment>
<name>A0ABT7YLF7_9ACTN</name>
<dbReference type="InterPro" id="IPR003789">
    <property type="entry name" value="Asn/Gln_tRNA_amidoTrase-B-like"/>
</dbReference>
<evidence type="ECO:0000256" key="9">
    <source>
        <dbReference type="ARBA" id="ARBA00047380"/>
    </source>
</evidence>
<proteinExistence type="inferred from homology"/>
<dbReference type="Proteomes" id="UP001171902">
    <property type="component" value="Unassembled WGS sequence"/>
</dbReference>
<evidence type="ECO:0000256" key="6">
    <source>
        <dbReference type="ARBA" id="ARBA00022840"/>
    </source>
</evidence>
<dbReference type="Pfam" id="PF02637">
    <property type="entry name" value="GatB_Yqey"/>
    <property type="match status" value="1"/>
</dbReference>
<dbReference type="PROSITE" id="PS01234">
    <property type="entry name" value="GATB"/>
    <property type="match status" value="1"/>
</dbReference>
<keyword evidence="4 11" id="KW-0436">Ligase</keyword>
<dbReference type="Pfam" id="PF02934">
    <property type="entry name" value="GatB_N"/>
    <property type="match status" value="1"/>
</dbReference>
<dbReference type="InterPro" id="IPR017958">
    <property type="entry name" value="Gln-tRNA_amidoTrfase_suB_CS"/>
</dbReference>
<evidence type="ECO:0000256" key="2">
    <source>
        <dbReference type="ARBA" id="ARBA00011123"/>
    </source>
</evidence>
<gene>
    <name evidence="11 13" type="primary">gatB</name>
    <name evidence="13" type="ORF">QWI33_06820</name>
</gene>
<evidence type="ECO:0000256" key="3">
    <source>
        <dbReference type="ARBA" id="ARBA00016923"/>
    </source>
</evidence>
<dbReference type="EMBL" id="JAUEMJ010000002">
    <property type="protein sequence ID" value="MDN3239431.1"/>
    <property type="molecule type" value="Genomic_DNA"/>
</dbReference>
<dbReference type="SMART" id="SM00845">
    <property type="entry name" value="GatB_Yqey"/>
    <property type="match status" value="1"/>
</dbReference>
<protein>
    <recommendedName>
        <fullName evidence="3 11">Aspartyl/glutamyl-tRNA(Asn/Gln) amidotransferase subunit B</fullName>
        <shortName evidence="11">Asp/Glu-ADT subunit B</shortName>
        <ecNumber evidence="11">6.3.5.-</ecNumber>
    </recommendedName>
</protein>
<dbReference type="InterPro" id="IPR017959">
    <property type="entry name" value="Asn/Gln-tRNA_amidoTrfase_suB/E"/>
</dbReference>
<dbReference type="InterPro" id="IPR004413">
    <property type="entry name" value="GatB"/>
</dbReference>
<comment type="similarity">
    <text evidence="1 11">Belongs to the GatB/GatE family. GatB subfamily.</text>
</comment>
<keyword evidence="6 11" id="KW-0067">ATP-binding</keyword>
<comment type="subunit">
    <text evidence="2 11">Heterotrimer of A, B and C subunits.</text>
</comment>
<evidence type="ECO:0000256" key="4">
    <source>
        <dbReference type="ARBA" id="ARBA00022598"/>
    </source>
</evidence>
<comment type="function">
    <text evidence="8 11">Allows the formation of correctly charged Asn-tRNA(Asn) or Gln-tRNA(Gln) through the transamidation of misacylated Asp-tRNA(Asn) or Glu-tRNA(Gln) in organisms which lack either or both of asparaginyl-tRNA or glutaminyl-tRNA synthetases. The reaction takes place in the presence of glutamine and ATP through an activated phospho-Asp-tRNA(Asn) or phospho-Glu-tRNA(Gln).</text>
</comment>
<sequence>MTKLNDYDKAVETYEPVLGLETHIELDTNTKMFCGCSTTFGAEPNTQTCPVCLALPGALPVANKAAVEATIKIGLALNCHIAEWTRFARKNYFYPDMPKNFQTSQYEEPLCENGYVDVVVEGKEYRIEIERVHLEEDTGKTLHVGGATGRIHGATESLVDYNRAGIPLVEIVTRPVPGTGALAPEVARAYTAELRDIVRALGVSDVRMEQGSLRCDVNLSLNLPGQPWGTRTETKNVNSLRSVERAVRYEVRRQSALLDAGERIFQETRHFQEATGETRAGRSKEEATDYRYFPEPDLAVMEPSREWVERLRSELPEPPRKRRERLQAEWSLGDKEMQSVVNADAIELIEATVAAGTTPSGAVKWWLGELSRRANESGEELAALAITPAQVAQLQGMVDDGRLNDKLARQVIDGVIAGEGDPADVAAKRGLEVVSDTGALEAAVEEAIAANPAVADKIRGGTHAAAGVLIGAVMKATKGQADAGTVRQIILDKLS</sequence>
<dbReference type="InterPro" id="IPR006075">
    <property type="entry name" value="Asn/Gln-tRNA_Trfase_suB/E_cat"/>
</dbReference>
<keyword evidence="5 11" id="KW-0547">Nucleotide-binding</keyword>
<dbReference type="NCBIfam" id="NF004014">
    <property type="entry name" value="PRK05477.1-4"/>
    <property type="match status" value="1"/>
</dbReference>
<dbReference type="SUPFAM" id="SSF55931">
    <property type="entry name" value="Glutamine synthetase/guanido kinase"/>
    <property type="match status" value="1"/>
</dbReference>
<dbReference type="PANTHER" id="PTHR11659">
    <property type="entry name" value="GLUTAMYL-TRNA GLN AMIDOTRANSFERASE SUBUNIT B MITOCHONDRIAL AND PROKARYOTIC PET112-RELATED"/>
    <property type="match status" value="1"/>
</dbReference>
<accession>A0ABT7YLF7</accession>
<organism evidence="13 14">
    <name type="scientific">Glycomyces tritici</name>
    <dbReference type="NCBI Taxonomy" id="2665176"/>
    <lineage>
        <taxon>Bacteria</taxon>
        <taxon>Bacillati</taxon>
        <taxon>Actinomycetota</taxon>
        <taxon>Actinomycetes</taxon>
        <taxon>Glycomycetales</taxon>
        <taxon>Glycomycetaceae</taxon>
        <taxon>Glycomyces</taxon>
    </lineage>
</organism>
<evidence type="ECO:0000256" key="10">
    <source>
        <dbReference type="ARBA" id="ARBA00047913"/>
    </source>
</evidence>
<dbReference type="RefSeq" id="WP_289956192.1">
    <property type="nucleotide sequence ID" value="NZ_JAUEMJ010000002.1"/>
</dbReference>
<keyword evidence="14" id="KW-1185">Reference proteome</keyword>
<dbReference type="SUPFAM" id="SSF89095">
    <property type="entry name" value="GatB/YqeY motif"/>
    <property type="match status" value="1"/>
</dbReference>
<dbReference type="InterPro" id="IPR018027">
    <property type="entry name" value="Asn/Gln_amidotransferase"/>
</dbReference>
<evidence type="ECO:0000313" key="13">
    <source>
        <dbReference type="EMBL" id="MDN3239431.1"/>
    </source>
</evidence>
<reference evidence="13" key="1">
    <citation type="submission" date="2023-06" db="EMBL/GenBank/DDBJ databases">
        <title>Gycomyces niveus sp.nov., a novel actinomycete isolated from soil in Shouguang.</title>
        <authorList>
            <person name="Yang X."/>
            <person name="Zhao J."/>
        </authorList>
    </citation>
    <scope>NUCLEOTIDE SEQUENCE</scope>
    <source>
        <strain evidence="13">NEAU C2</strain>
    </source>
</reference>
<dbReference type="InterPro" id="IPR023168">
    <property type="entry name" value="GatB_Yqey_C_2"/>
</dbReference>
<dbReference type="NCBIfam" id="TIGR00133">
    <property type="entry name" value="gatB"/>
    <property type="match status" value="1"/>
</dbReference>
<dbReference type="InterPro" id="IPR014746">
    <property type="entry name" value="Gln_synth/guanido_kin_cat_dom"/>
</dbReference>
<dbReference type="EC" id="6.3.5.-" evidence="11"/>
<feature type="domain" description="Asn/Gln amidotransferase" evidence="12">
    <location>
        <begin position="347"/>
        <end position="494"/>
    </location>
</feature>
<dbReference type="HAMAP" id="MF_00121">
    <property type="entry name" value="GatB"/>
    <property type="match status" value="1"/>
</dbReference>
<dbReference type="NCBIfam" id="NF004013">
    <property type="entry name" value="PRK05477.1-3"/>
    <property type="match status" value="1"/>
</dbReference>
<evidence type="ECO:0000256" key="1">
    <source>
        <dbReference type="ARBA" id="ARBA00005306"/>
    </source>
</evidence>
<comment type="catalytic activity">
    <reaction evidence="9 11">
        <text>L-aspartyl-tRNA(Asn) + L-glutamine + ATP + H2O = L-asparaginyl-tRNA(Asn) + L-glutamate + ADP + phosphate + 2 H(+)</text>
        <dbReference type="Rhea" id="RHEA:14513"/>
        <dbReference type="Rhea" id="RHEA-COMP:9674"/>
        <dbReference type="Rhea" id="RHEA-COMP:9677"/>
        <dbReference type="ChEBI" id="CHEBI:15377"/>
        <dbReference type="ChEBI" id="CHEBI:15378"/>
        <dbReference type="ChEBI" id="CHEBI:29985"/>
        <dbReference type="ChEBI" id="CHEBI:30616"/>
        <dbReference type="ChEBI" id="CHEBI:43474"/>
        <dbReference type="ChEBI" id="CHEBI:58359"/>
        <dbReference type="ChEBI" id="CHEBI:78515"/>
        <dbReference type="ChEBI" id="CHEBI:78516"/>
        <dbReference type="ChEBI" id="CHEBI:456216"/>
    </reaction>
</comment>
<dbReference type="PANTHER" id="PTHR11659:SF0">
    <property type="entry name" value="GLUTAMYL-TRNA(GLN) AMIDOTRANSFERASE SUBUNIT B, MITOCHONDRIAL"/>
    <property type="match status" value="1"/>
</dbReference>